<proteinExistence type="predicted"/>
<reference evidence="2 3" key="1">
    <citation type="submission" date="2017-08" db="EMBL/GenBank/DDBJ databases">
        <title>Acidophilic green algal genome provides insights into adaptation to an acidic environment.</title>
        <authorList>
            <person name="Hirooka S."/>
            <person name="Hirose Y."/>
            <person name="Kanesaki Y."/>
            <person name="Higuchi S."/>
            <person name="Fujiwara T."/>
            <person name="Onuma R."/>
            <person name="Era A."/>
            <person name="Ohbayashi R."/>
            <person name="Uzuka A."/>
            <person name="Nozaki H."/>
            <person name="Yoshikawa H."/>
            <person name="Miyagishima S.Y."/>
        </authorList>
    </citation>
    <scope>NUCLEOTIDE SEQUENCE [LARGE SCALE GENOMIC DNA]</scope>
    <source>
        <strain evidence="2 3">NIES-2499</strain>
    </source>
</reference>
<comment type="caution">
    <text evidence="2">The sequence shown here is derived from an EMBL/GenBank/DDBJ whole genome shotgun (WGS) entry which is preliminary data.</text>
</comment>
<sequence length="769" mass="83283">MKKGGYHVNPILRKKEEELHLKNMEKKIRAAKSTLPPGAKSGRVASKIRASEYQDSIDIVHDGCKEDAPQNLDGIIKARLEDVLRQSIIQNIQSLVRQKMPQQDQIIKRELALHTETPLPSSSARPYSRRRPEWNDEWASTPSVLTQRSSPRPSPVKASSSLARSPSNGTRSKTGSRAGRPPSGPCPPPVIRYLSPGSITPRGTGDTGSTSASKNRIVSTSRGGILPVIEARCLPDEIILGTHYGTESEKPSCSSASISVTPAPSAPRSSERAASCHRHVSKMLSESHSDTIAVLNPLLNSRGSALNSQGPGQEGIIEISQQSAQHATIADSFKLPPKDKSYALDRTMMSLARLTTEIQANQMHDTAGGHSSALSDDLGGTTFQENADIHHGLDGHDGASCRDLEVNQMTGQDVEEYEDDFEAVEDVALDVESDPDSAQMVPFQVQEVRSLRASVAALQLYVNMKISALADDEAEYPTGHQATNQDQSVLDQTQDLDLGSAGSLQPLSAYKDLVELHESELEYLDMHQRIQPEGDEEDEETGSPSMSQHDLIEVAEPVANTCVWGDRSGRPLGHDVSNREFCNNKLLATPAGSLLELTSEVPPLSGNARSSLAVEAKALYASLCQLNDLMRSPSAQAGLLLHSKIEVHDHGAHNNQATAQVPPSSRLSGQMEESVGLAARASQNLVSEMYTAPQIKNQNLHRLISSTQSQAVEGFKTEDPPVCYSSPPQHVPLTPRNQLCAADVQWMASLMQTLSTSMECFNTGDVMKT</sequence>
<evidence type="ECO:0000313" key="3">
    <source>
        <dbReference type="Proteomes" id="UP000232323"/>
    </source>
</evidence>
<dbReference type="AlphaFoldDB" id="A0A250XIP3"/>
<gene>
    <name evidence="2" type="ORF">CEUSTIGMA_g10198.t1</name>
</gene>
<dbReference type="EMBL" id="BEGY01000086">
    <property type="protein sequence ID" value="GAX82772.1"/>
    <property type="molecule type" value="Genomic_DNA"/>
</dbReference>
<evidence type="ECO:0000256" key="1">
    <source>
        <dbReference type="SAM" id="MobiDB-lite"/>
    </source>
</evidence>
<protein>
    <submittedName>
        <fullName evidence="2">Uncharacterized protein</fullName>
    </submittedName>
</protein>
<keyword evidence="3" id="KW-1185">Reference proteome</keyword>
<organism evidence="2 3">
    <name type="scientific">Chlamydomonas eustigma</name>
    <dbReference type="NCBI Taxonomy" id="1157962"/>
    <lineage>
        <taxon>Eukaryota</taxon>
        <taxon>Viridiplantae</taxon>
        <taxon>Chlorophyta</taxon>
        <taxon>core chlorophytes</taxon>
        <taxon>Chlorophyceae</taxon>
        <taxon>CS clade</taxon>
        <taxon>Chlamydomonadales</taxon>
        <taxon>Chlamydomonadaceae</taxon>
        <taxon>Chlamydomonas</taxon>
    </lineage>
</organism>
<feature type="compositionally biased region" description="Polar residues" evidence="1">
    <location>
        <begin position="138"/>
        <end position="173"/>
    </location>
</feature>
<name>A0A250XIP3_9CHLO</name>
<feature type="compositionally biased region" description="Polar residues" evidence="1">
    <location>
        <begin position="207"/>
        <end position="218"/>
    </location>
</feature>
<feature type="compositionally biased region" description="Polar residues" evidence="1">
    <location>
        <begin position="251"/>
        <end position="260"/>
    </location>
</feature>
<evidence type="ECO:0000313" key="2">
    <source>
        <dbReference type="EMBL" id="GAX82772.1"/>
    </source>
</evidence>
<accession>A0A250XIP3</accession>
<feature type="region of interest" description="Disordered" evidence="1">
    <location>
        <begin position="138"/>
        <end position="218"/>
    </location>
</feature>
<dbReference type="Proteomes" id="UP000232323">
    <property type="component" value="Unassembled WGS sequence"/>
</dbReference>
<feature type="region of interest" description="Disordered" evidence="1">
    <location>
        <begin position="246"/>
        <end position="282"/>
    </location>
</feature>